<gene>
    <name evidence="5" type="ORF">SAMN06296010_3084</name>
</gene>
<comment type="catalytic activity">
    <reaction evidence="4">
        <text>(S)-ureidoglycolate = urea + glyoxylate</text>
        <dbReference type="Rhea" id="RHEA:11304"/>
        <dbReference type="ChEBI" id="CHEBI:16199"/>
        <dbReference type="ChEBI" id="CHEBI:36655"/>
        <dbReference type="ChEBI" id="CHEBI:57296"/>
        <dbReference type="EC" id="4.3.2.3"/>
    </reaction>
</comment>
<evidence type="ECO:0000313" key="5">
    <source>
        <dbReference type="EMBL" id="SMG46511.1"/>
    </source>
</evidence>
<keyword evidence="2" id="KW-0659">Purine metabolism</keyword>
<keyword evidence="3" id="KW-0456">Lyase</keyword>
<keyword evidence="5" id="KW-0378">Hydrolase</keyword>
<dbReference type="GO" id="GO:0000256">
    <property type="term" value="P:allantoin catabolic process"/>
    <property type="evidence" value="ECO:0007669"/>
    <property type="project" value="InterPro"/>
</dbReference>
<dbReference type="GO" id="GO:0006144">
    <property type="term" value="P:purine nucleobase metabolic process"/>
    <property type="evidence" value="ECO:0007669"/>
    <property type="project" value="UniProtKB-KW"/>
</dbReference>
<dbReference type="STRING" id="150121.SAMN06296010_3084"/>
<name>A0A1X7KY58_9MICO</name>
<organism evidence="5 6">
    <name type="scientific">Agreia pratensis</name>
    <dbReference type="NCBI Taxonomy" id="150121"/>
    <lineage>
        <taxon>Bacteria</taxon>
        <taxon>Bacillati</taxon>
        <taxon>Actinomycetota</taxon>
        <taxon>Actinomycetes</taxon>
        <taxon>Micrococcales</taxon>
        <taxon>Microbacteriaceae</taxon>
        <taxon>Agreia</taxon>
    </lineage>
</organism>
<dbReference type="OrthoDB" id="9804602at2"/>
<evidence type="ECO:0000256" key="4">
    <source>
        <dbReference type="ARBA" id="ARBA00047684"/>
    </source>
</evidence>
<dbReference type="GO" id="GO:0004848">
    <property type="term" value="F:ureidoglycolate hydrolase activity"/>
    <property type="evidence" value="ECO:0007669"/>
    <property type="project" value="InterPro"/>
</dbReference>
<dbReference type="InterPro" id="IPR007247">
    <property type="entry name" value="Ureidogly_lyase"/>
</dbReference>
<dbReference type="InterPro" id="IPR024060">
    <property type="entry name" value="Ureidoglycolate_lyase_dom_sf"/>
</dbReference>
<evidence type="ECO:0000256" key="1">
    <source>
        <dbReference type="ARBA" id="ARBA00011738"/>
    </source>
</evidence>
<reference evidence="6" key="1">
    <citation type="submission" date="2017-04" db="EMBL/GenBank/DDBJ databases">
        <authorList>
            <person name="Varghese N."/>
            <person name="Submissions S."/>
        </authorList>
    </citation>
    <scope>NUCLEOTIDE SEQUENCE [LARGE SCALE GENOMIC DNA]</scope>
    <source>
        <strain evidence="6">VKM Ac-2510</strain>
    </source>
</reference>
<proteinExistence type="predicted"/>
<protein>
    <submittedName>
        <fullName evidence="5">Ureidoglycolate hydrolase (Allantoin degradation)</fullName>
    </submittedName>
</protein>
<dbReference type="Proteomes" id="UP000193244">
    <property type="component" value="Unassembled WGS sequence"/>
</dbReference>
<keyword evidence="6" id="KW-1185">Reference proteome</keyword>
<dbReference type="Gene3D" id="2.60.120.480">
    <property type="entry name" value="Ureidoglycolate hydrolase"/>
    <property type="match status" value="1"/>
</dbReference>
<dbReference type="GO" id="GO:0050385">
    <property type="term" value="F:ureidoglycolate lyase activity"/>
    <property type="evidence" value="ECO:0007669"/>
    <property type="project" value="UniProtKB-EC"/>
</dbReference>
<dbReference type="PANTHER" id="PTHR35721:SF1">
    <property type="entry name" value="UREIDOGLYCOLATE HYDROLASE"/>
    <property type="match status" value="1"/>
</dbReference>
<dbReference type="PANTHER" id="PTHR35721">
    <property type="entry name" value="UREIDOGLYCOLATE HYDROLASE"/>
    <property type="match status" value="1"/>
</dbReference>
<evidence type="ECO:0000256" key="3">
    <source>
        <dbReference type="ARBA" id="ARBA00023239"/>
    </source>
</evidence>
<sequence>MAEITEILHLKAETLTPEGFEKFGVVLEALEDGTPFTADEAVLDLSEGTPRFYLMSLEDKPLEFTRITRHLHTTQTLLALGGAEWFIAVAPADDLSDTAVPALHDIRVFRIVGETAITLRKGTWHSGPYFRAQKLNFANIELADTNVVDHHTYRLDESIGVRVVIDAA</sequence>
<accession>A0A1X7KY58</accession>
<evidence type="ECO:0000313" key="6">
    <source>
        <dbReference type="Proteomes" id="UP000193244"/>
    </source>
</evidence>
<dbReference type="AlphaFoldDB" id="A0A1X7KY58"/>
<comment type="subunit">
    <text evidence="1">Homodimer.</text>
</comment>
<dbReference type="Pfam" id="PF04115">
    <property type="entry name" value="Ureidogly_lyase"/>
    <property type="match status" value="1"/>
</dbReference>
<dbReference type="EMBL" id="FXAY01000006">
    <property type="protein sequence ID" value="SMG46511.1"/>
    <property type="molecule type" value="Genomic_DNA"/>
</dbReference>
<dbReference type="RefSeq" id="WP_085487682.1">
    <property type="nucleotide sequence ID" value="NZ_FXAY01000006.1"/>
</dbReference>
<dbReference type="InterPro" id="IPR011051">
    <property type="entry name" value="RmlC_Cupin_sf"/>
</dbReference>
<dbReference type="SUPFAM" id="SSF51182">
    <property type="entry name" value="RmlC-like cupins"/>
    <property type="match status" value="1"/>
</dbReference>
<evidence type="ECO:0000256" key="2">
    <source>
        <dbReference type="ARBA" id="ARBA00022631"/>
    </source>
</evidence>